<proteinExistence type="predicted"/>
<evidence type="ECO:0000256" key="1">
    <source>
        <dbReference type="SAM" id="SignalP"/>
    </source>
</evidence>
<evidence type="ECO:0000313" key="2">
    <source>
        <dbReference type="EMBL" id="GIY23956.1"/>
    </source>
</evidence>
<keyword evidence="3" id="KW-1185">Reference proteome</keyword>
<reference evidence="2 3" key="1">
    <citation type="submission" date="2021-06" db="EMBL/GenBank/DDBJ databases">
        <title>Caerostris extrusa draft genome.</title>
        <authorList>
            <person name="Kono N."/>
            <person name="Arakawa K."/>
        </authorList>
    </citation>
    <scope>NUCLEOTIDE SEQUENCE [LARGE SCALE GENOMIC DNA]</scope>
</reference>
<dbReference type="EMBL" id="BPLR01008333">
    <property type="protein sequence ID" value="GIY23956.1"/>
    <property type="molecule type" value="Genomic_DNA"/>
</dbReference>
<keyword evidence="1" id="KW-0732">Signal</keyword>
<feature type="chain" id="PRO_5043685848" description="EGF-like domain-containing protein" evidence="1">
    <location>
        <begin position="24"/>
        <end position="185"/>
    </location>
</feature>
<comment type="caution">
    <text evidence="2">The sequence shown here is derived from an EMBL/GenBank/DDBJ whole genome shotgun (WGS) entry which is preliminary data.</text>
</comment>
<dbReference type="Proteomes" id="UP001054945">
    <property type="component" value="Unassembled WGS sequence"/>
</dbReference>
<feature type="signal peptide" evidence="1">
    <location>
        <begin position="1"/>
        <end position="23"/>
    </location>
</feature>
<accession>A0AAV4RSP1</accession>
<name>A0AAV4RSP1_CAEEX</name>
<evidence type="ECO:0008006" key="4">
    <source>
        <dbReference type="Google" id="ProtNLM"/>
    </source>
</evidence>
<gene>
    <name evidence="2" type="ORF">CEXT_51171</name>
</gene>
<evidence type="ECO:0000313" key="3">
    <source>
        <dbReference type="Proteomes" id="UP001054945"/>
    </source>
</evidence>
<organism evidence="2 3">
    <name type="scientific">Caerostris extrusa</name>
    <name type="common">Bark spider</name>
    <name type="synonym">Caerostris bankana</name>
    <dbReference type="NCBI Taxonomy" id="172846"/>
    <lineage>
        <taxon>Eukaryota</taxon>
        <taxon>Metazoa</taxon>
        <taxon>Ecdysozoa</taxon>
        <taxon>Arthropoda</taxon>
        <taxon>Chelicerata</taxon>
        <taxon>Arachnida</taxon>
        <taxon>Araneae</taxon>
        <taxon>Araneomorphae</taxon>
        <taxon>Entelegynae</taxon>
        <taxon>Araneoidea</taxon>
        <taxon>Araneidae</taxon>
        <taxon>Caerostris</taxon>
    </lineage>
</organism>
<dbReference type="AlphaFoldDB" id="A0AAV4RSP1"/>
<sequence length="185" mass="21436">MLPRILMILVCLMCLPFLAHIRADFDFQEDIDGINKDSVKEENINLLEEQFKADCKCDNGKCVIEKGQEVCTCNPEYGMYKYKSKGSCKGKVKVGVKWSYVLNGTECVACRRERNPSTRVYVITIAVEGSRNSVHPVWQRKTLHPYHLRTDTARHRLSCMFNSFTGVSQLMCPRYLFLIFRFAYK</sequence>
<protein>
    <recommendedName>
        <fullName evidence="4">EGF-like domain-containing protein</fullName>
    </recommendedName>
</protein>